<gene>
    <name evidence="1" type="ORF">SAMN04490197_2978</name>
</gene>
<dbReference type="RefSeq" id="WP_057724873.1">
    <property type="nucleotide sequence ID" value="NZ_CP176858.1"/>
</dbReference>
<dbReference type="EMBL" id="LT629782">
    <property type="protein sequence ID" value="SDU11690.1"/>
    <property type="molecule type" value="Genomic_DNA"/>
</dbReference>
<dbReference type="AlphaFoldDB" id="A0A1H2FWP6"/>
<evidence type="ECO:0008006" key="3">
    <source>
        <dbReference type="Google" id="ProtNLM"/>
    </source>
</evidence>
<name>A0A1H2FWP6_9PSED</name>
<sequence>MTARVIYQPCSDKIARKNLQTTVLNPVQFSDIQDLLDPELRSQLSRAYPDGKLTIWGLASPKTRNAWLAMETGDTVIFNTNTVITVSACFTHRTHNRDLALKLWGLADAVTGSTWENIYFVTDVRHHAIRFKAIQTCIGSAHDRSFYRYDEAQSTAIIDHFPNLDHDFMPAEVTLEEARQEIKTQLTDGTATRPTRLEHKYIVRHLFQNKLTSHCCICQNEYPRHLLVAAHIKKRAACSNQEKLDIENIAIAMCRLGCDPLFEHGYLSVRDGTVVKHPSREMTLATANYVETVLGKKVAGWGRKNRKYFAWHLDAHGFEPGRLAGLA</sequence>
<evidence type="ECO:0000313" key="2">
    <source>
        <dbReference type="Proteomes" id="UP000183653"/>
    </source>
</evidence>
<proteinExistence type="predicted"/>
<dbReference type="OrthoDB" id="3650427at2"/>
<dbReference type="Proteomes" id="UP000183653">
    <property type="component" value="Chromosome I"/>
</dbReference>
<organism evidence="1 2">
    <name type="scientific">Pseudomonas orientalis</name>
    <dbReference type="NCBI Taxonomy" id="76758"/>
    <lineage>
        <taxon>Bacteria</taxon>
        <taxon>Pseudomonadati</taxon>
        <taxon>Pseudomonadota</taxon>
        <taxon>Gammaproteobacteria</taxon>
        <taxon>Pseudomonadales</taxon>
        <taxon>Pseudomonadaceae</taxon>
        <taxon>Pseudomonas</taxon>
    </lineage>
</organism>
<protein>
    <recommendedName>
        <fullName evidence="3">HNH endonuclease</fullName>
    </recommendedName>
</protein>
<evidence type="ECO:0000313" key="1">
    <source>
        <dbReference type="EMBL" id="SDU11690.1"/>
    </source>
</evidence>
<reference evidence="1 2" key="1">
    <citation type="submission" date="2016-10" db="EMBL/GenBank/DDBJ databases">
        <authorList>
            <person name="Varghese N."/>
            <person name="Submissions S."/>
        </authorList>
    </citation>
    <scope>NUCLEOTIDE SEQUENCE [LARGE SCALE GENOMIC DNA]</scope>
    <source>
        <strain evidence="1 2">BS2775</strain>
    </source>
</reference>
<accession>A0A1H2FWP6</accession>
<keyword evidence="2" id="KW-1185">Reference proteome</keyword>